<dbReference type="SUPFAM" id="SSF52151">
    <property type="entry name" value="FabD/lysophospholipase-like"/>
    <property type="match status" value="1"/>
</dbReference>
<dbReference type="Pfam" id="PF00550">
    <property type="entry name" value="PP-binding"/>
    <property type="match status" value="1"/>
</dbReference>
<dbReference type="Gene3D" id="3.90.180.10">
    <property type="entry name" value="Medium-chain alcohol dehydrogenases, catalytic domain"/>
    <property type="match status" value="1"/>
</dbReference>
<evidence type="ECO:0000259" key="12">
    <source>
        <dbReference type="PROSITE" id="PS52004"/>
    </source>
</evidence>
<dbReference type="InterPro" id="IPR020843">
    <property type="entry name" value="ER"/>
</dbReference>
<dbReference type="InterPro" id="IPR042104">
    <property type="entry name" value="PKS_dehydratase_sf"/>
</dbReference>
<dbReference type="SMART" id="SM00822">
    <property type="entry name" value="PKS_KR"/>
    <property type="match status" value="1"/>
</dbReference>
<dbReference type="SUPFAM" id="SSF50129">
    <property type="entry name" value="GroES-like"/>
    <property type="match status" value="1"/>
</dbReference>
<dbReference type="Gene3D" id="3.40.366.10">
    <property type="entry name" value="Malonyl-Coenzyme A Acyl Carrier Protein, domain 2"/>
    <property type="match status" value="1"/>
</dbReference>
<dbReference type="InterPro" id="IPR020807">
    <property type="entry name" value="PKS_DH"/>
</dbReference>
<dbReference type="InterPro" id="IPR009081">
    <property type="entry name" value="PP-bd_ACP"/>
</dbReference>
<dbReference type="Pfam" id="PF14765">
    <property type="entry name" value="PS-DH"/>
    <property type="match status" value="1"/>
</dbReference>
<dbReference type="InterPro" id="IPR049551">
    <property type="entry name" value="PKS_DH_C"/>
</dbReference>
<dbReference type="InterPro" id="IPR014043">
    <property type="entry name" value="Acyl_transferase_dom"/>
</dbReference>
<dbReference type="InterPro" id="IPR049900">
    <property type="entry name" value="PKS_mFAS_DH"/>
</dbReference>
<keyword evidence="7" id="KW-0511">Multifunctional enzyme</keyword>
<name>A0ABS1NN03_9ACTN</name>
<dbReference type="SUPFAM" id="SSF55048">
    <property type="entry name" value="Probable ACP-binding domain of malonyl-CoA ACP transacylase"/>
    <property type="match status" value="1"/>
</dbReference>
<feature type="region of interest" description="C-terminal hotdog fold" evidence="9">
    <location>
        <begin position="1059"/>
        <end position="1200"/>
    </location>
</feature>
<dbReference type="CDD" id="cd08956">
    <property type="entry name" value="KR_3_FAS_SDR_x"/>
    <property type="match status" value="1"/>
</dbReference>
<dbReference type="InterPro" id="IPR036299">
    <property type="entry name" value="Polyketide_synth_docking_sf"/>
</dbReference>
<dbReference type="InterPro" id="IPR014030">
    <property type="entry name" value="Ketoacyl_synth_N"/>
</dbReference>
<evidence type="ECO:0000256" key="3">
    <source>
        <dbReference type="ARBA" id="ARBA00022450"/>
    </source>
</evidence>
<dbReference type="InterPro" id="IPR016039">
    <property type="entry name" value="Thiolase-like"/>
</dbReference>
<dbReference type="CDD" id="cd05195">
    <property type="entry name" value="enoyl_red"/>
    <property type="match status" value="1"/>
</dbReference>
<reference evidence="14 15" key="1">
    <citation type="submission" date="2021-01" db="EMBL/GenBank/DDBJ databases">
        <title>WGS of actinomycetes isolated from Thailand.</title>
        <authorList>
            <person name="Thawai C."/>
        </authorList>
    </citation>
    <scope>NUCLEOTIDE SEQUENCE [LARGE SCALE GENOMIC DNA]</scope>
    <source>
        <strain evidence="14 15">CA1R205</strain>
    </source>
</reference>
<feature type="active site" description="Proton acceptor; for dehydratase activity" evidence="9">
    <location>
        <position position="957"/>
    </location>
</feature>
<evidence type="ECO:0000259" key="13">
    <source>
        <dbReference type="PROSITE" id="PS52019"/>
    </source>
</evidence>
<dbReference type="Gene3D" id="3.40.50.11460">
    <property type="match status" value="1"/>
</dbReference>
<dbReference type="SMART" id="SM00826">
    <property type="entry name" value="PKS_DH"/>
    <property type="match status" value="1"/>
</dbReference>
<evidence type="ECO:0000256" key="10">
    <source>
        <dbReference type="SAM" id="MobiDB-lite"/>
    </source>
</evidence>
<dbReference type="InterPro" id="IPR036291">
    <property type="entry name" value="NAD(P)-bd_dom_sf"/>
</dbReference>
<proteinExistence type="predicted"/>
<accession>A0ABS1NN03</accession>
<organism evidence="14 15">
    <name type="scientific">Streptomyces coffeae</name>
    <dbReference type="NCBI Taxonomy" id="621382"/>
    <lineage>
        <taxon>Bacteria</taxon>
        <taxon>Bacillati</taxon>
        <taxon>Actinomycetota</taxon>
        <taxon>Actinomycetes</taxon>
        <taxon>Kitasatosporales</taxon>
        <taxon>Streptomycetaceae</taxon>
        <taxon>Streptomyces</taxon>
    </lineage>
</organism>
<dbReference type="Proteomes" id="UP000634229">
    <property type="component" value="Unassembled WGS sequence"/>
</dbReference>
<dbReference type="EMBL" id="JAERRF010000029">
    <property type="protein sequence ID" value="MBL1101480.1"/>
    <property type="molecule type" value="Genomic_DNA"/>
</dbReference>
<dbReference type="InterPro" id="IPR020841">
    <property type="entry name" value="PKS_Beta-ketoAc_synthase_dom"/>
</dbReference>
<dbReference type="Pfam" id="PF00698">
    <property type="entry name" value="Acyl_transf_1"/>
    <property type="match status" value="1"/>
</dbReference>
<dbReference type="PANTHER" id="PTHR43775">
    <property type="entry name" value="FATTY ACID SYNTHASE"/>
    <property type="match status" value="1"/>
</dbReference>
<evidence type="ECO:0000256" key="4">
    <source>
        <dbReference type="ARBA" id="ARBA00022553"/>
    </source>
</evidence>
<dbReference type="InterPro" id="IPR049552">
    <property type="entry name" value="PKS_DH_N"/>
</dbReference>
<dbReference type="Pfam" id="PF13602">
    <property type="entry name" value="ADH_zinc_N_2"/>
    <property type="match status" value="1"/>
</dbReference>
<dbReference type="InterPro" id="IPR001227">
    <property type="entry name" value="Ac_transferase_dom_sf"/>
</dbReference>
<dbReference type="InterPro" id="IPR050091">
    <property type="entry name" value="PKS_NRPS_Biosynth_Enz"/>
</dbReference>
<evidence type="ECO:0000256" key="8">
    <source>
        <dbReference type="ARBA" id="ARBA00023315"/>
    </source>
</evidence>
<dbReference type="PROSITE" id="PS52004">
    <property type="entry name" value="KS3_2"/>
    <property type="match status" value="1"/>
</dbReference>
<keyword evidence="5" id="KW-0808">Transferase</keyword>
<dbReference type="SMART" id="SM01294">
    <property type="entry name" value="PKS_PP_betabranch"/>
    <property type="match status" value="1"/>
</dbReference>
<comment type="caution">
    <text evidence="14">The sequence shown here is derived from an EMBL/GenBank/DDBJ whole genome shotgun (WGS) entry which is preliminary data.</text>
</comment>
<feature type="domain" description="Ketosynthase family 3 (KS3)" evidence="12">
    <location>
        <begin position="34"/>
        <end position="458"/>
    </location>
</feature>
<evidence type="ECO:0000259" key="11">
    <source>
        <dbReference type="PROSITE" id="PS50075"/>
    </source>
</evidence>
<dbReference type="InterPro" id="IPR032821">
    <property type="entry name" value="PKS_assoc"/>
</dbReference>
<evidence type="ECO:0000313" key="15">
    <source>
        <dbReference type="Proteomes" id="UP000634229"/>
    </source>
</evidence>
<dbReference type="InterPro" id="IPR018201">
    <property type="entry name" value="Ketoacyl_synth_AS"/>
</dbReference>
<dbReference type="InterPro" id="IPR020806">
    <property type="entry name" value="PKS_PP-bd"/>
</dbReference>
<dbReference type="Gene3D" id="3.10.129.110">
    <property type="entry name" value="Polyketide synthase dehydratase"/>
    <property type="match status" value="1"/>
</dbReference>
<feature type="region of interest" description="N-terminal hotdog fold" evidence="9">
    <location>
        <begin position="925"/>
        <end position="1047"/>
    </location>
</feature>
<dbReference type="InterPro" id="IPR002364">
    <property type="entry name" value="Quin_OxRdtase/zeta-crystal_CS"/>
</dbReference>
<feature type="domain" description="Carrier" evidence="11">
    <location>
        <begin position="1988"/>
        <end position="2066"/>
    </location>
</feature>
<dbReference type="Pfam" id="PF08240">
    <property type="entry name" value="ADH_N"/>
    <property type="match status" value="1"/>
</dbReference>
<evidence type="ECO:0000256" key="6">
    <source>
        <dbReference type="ARBA" id="ARBA00023194"/>
    </source>
</evidence>
<dbReference type="Pfam" id="PF02801">
    <property type="entry name" value="Ketoacyl-synt_C"/>
    <property type="match status" value="1"/>
</dbReference>
<dbReference type="InterPro" id="IPR013154">
    <property type="entry name" value="ADH-like_N"/>
</dbReference>
<evidence type="ECO:0000256" key="1">
    <source>
        <dbReference type="ARBA" id="ARBA00001957"/>
    </source>
</evidence>
<gene>
    <name evidence="14" type="ORF">JK363_33415</name>
</gene>
<dbReference type="CDD" id="cd00833">
    <property type="entry name" value="PKS"/>
    <property type="match status" value="1"/>
</dbReference>
<comment type="pathway">
    <text evidence="2">Antibiotic biosynthesis.</text>
</comment>
<evidence type="ECO:0000256" key="2">
    <source>
        <dbReference type="ARBA" id="ARBA00004792"/>
    </source>
</evidence>
<dbReference type="Pfam" id="PF21089">
    <property type="entry name" value="PKS_DH_N"/>
    <property type="match status" value="1"/>
</dbReference>
<dbReference type="PROSITE" id="PS00606">
    <property type="entry name" value="KS3_1"/>
    <property type="match status" value="1"/>
</dbReference>
<evidence type="ECO:0000256" key="7">
    <source>
        <dbReference type="ARBA" id="ARBA00023268"/>
    </source>
</evidence>
<dbReference type="Pfam" id="PF08990">
    <property type="entry name" value="Docking"/>
    <property type="match status" value="1"/>
</dbReference>
<evidence type="ECO:0000256" key="9">
    <source>
        <dbReference type="PROSITE-ProRule" id="PRU01363"/>
    </source>
</evidence>
<keyword evidence="6" id="KW-0045">Antibiotic biosynthesis</keyword>
<dbReference type="InterPro" id="IPR015083">
    <property type="entry name" value="NorB/c/GfsB-D-like_docking"/>
</dbReference>
<dbReference type="SMART" id="SM00827">
    <property type="entry name" value="PKS_AT"/>
    <property type="match status" value="1"/>
</dbReference>
<keyword evidence="15" id="KW-1185">Reference proteome</keyword>
<dbReference type="InterPro" id="IPR016036">
    <property type="entry name" value="Malonyl_transacylase_ACP-bd"/>
</dbReference>
<dbReference type="InterPro" id="IPR016035">
    <property type="entry name" value="Acyl_Trfase/lysoPLipase"/>
</dbReference>
<dbReference type="Gene3D" id="1.10.1200.10">
    <property type="entry name" value="ACP-like"/>
    <property type="match status" value="1"/>
</dbReference>
<dbReference type="InterPro" id="IPR036736">
    <property type="entry name" value="ACP-like_sf"/>
</dbReference>
<dbReference type="Pfam" id="PF16197">
    <property type="entry name" value="KAsynt_C_assoc"/>
    <property type="match status" value="1"/>
</dbReference>
<dbReference type="Gene3D" id="3.40.50.720">
    <property type="entry name" value="NAD(P)-binding Rossmann-like Domain"/>
    <property type="match status" value="1"/>
</dbReference>
<keyword evidence="3" id="KW-0596">Phosphopantetheine</keyword>
<dbReference type="SUPFAM" id="SSF47336">
    <property type="entry name" value="ACP-like"/>
    <property type="match status" value="1"/>
</dbReference>
<dbReference type="SUPFAM" id="SSF101173">
    <property type="entry name" value="Docking domain B of the erythromycin polyketide synthase (DEBS)"/>
    <property type="match status" value="1"/>
</dbReference>
<dbReference type="InterPro" id="IPR006162">
    <property type="entry name" value="Ppantetheine_attach_site"/>
</dbReference>
<dbReference type="PROSITE" id="PS52019">
    <property type="entry name" value="PKS_MFAS_DH"/>
    <property type="match status" value="1"/>
</dbReference>
<dbReference type="PANTHER" id="PTHR43775:SF51">
    <property type="entry name" value="INACTIVE PHENOLPHTHIOCEROL SYNTHESIS POLYKETIDE SYNTHASE TYPE I PKS1-RELATED"/>
    <property type="match status" value="1"/>
</dbReference>
<feature type="active site" description="Proton donor; for dehydratase activity" evidence="9">
    <location>
        <position position="1122"/>
    </location>
</feature>
<dbReference type="InterPro" id="IPR013968">
    <property type="entry name" value="PKS_KR"/>
</dbReference>
<dbReference type="PROSITE" id="PS01162">
    <property type="entry name" value="QOR_ZETA_CRYSTAL"/>
    <property type="match status" value="1"/>
</dbReference>
<keyword evidence="8" id="KW-0012">Acyltransferase</keyword>
<dbReference type="Gene3D" id="3.30.70.3290">
    <property type="match status" value="1"/>
</dbReference>
<dbReference type="Pfam" id="PF22953">
    <property type="entry name" value="SpnB_Rossmann"/>
    <property type="match status" value="1"/>
</dbReference>
<protein>
    <submittedName>
        <fullName evidence="14">SDR family NAD(P)-dependent oxidoreductase</fullName>
    </submittedName>
</protein>
<dbReference type="PROSITE" id="PS00012">
    <property type="entry name" value="PHOSPHOPANTETHEINE"/>
    <property type="match status" value="1"/>
</dbReference>
<evidence type="ECO:0000313" key="14">
    <source>
        <dbReference type="EMBL" id="MBL1101480.1"/>
    </source>
</evidence>
<evidence type="ECO:0000256" key="5">
    <source>
        <dbReference type="ARBA" id="ARBA00022679"/>
    </source>
</evidence>
<feature type="domain" description="PKS/mFAS DH" evidence="13">
    <location>
        <begin position="925"/>
        <end position="1200"/>
    </location>
</feature>
<dbReference type="InterPro" id="IPR057326">
    <property type="entry name" value="KR_dom"/>
</dbReference>
<dbReference type="Pfam" id="PF00109">
    <property type="entry name" value="ketoacyl-synt"/>
    <property type="match status" value="1"/>
</dbReference>
<dbReference type="PROSITE" id="PS50075">
    <property type="entry name" value="CARRIER"/>
    <property type="match status" value="1"/>
</dbReference>
<feature type="region of interest" description="Disordered" evidence="10">
    <location>
        <begin position="2111"/>
        <end position="2163"/>
    </location>
</feature>
<sequence length="2163" mass="226453">MAGVEERLREYLKRVTADLSDTKQRLKAAESRSREPVAVVGIGCRLPGGVASPEDFWRLLSEGQDAVGEFPDDRGWDPDMYDPDPDATGKSYAKEGAFVRDAADFDADLFGISPREALTMDPQQRMLLETSWEAIERAGIDPASLHGRDVGVFAGAAASGYISGRQVPDTAEGYAITGGSSSVLSGRIAYTLGLEGPAVTVDTACSSSLVALHLAAQALRNGECSLALAGGVSVLVSPYPFIGFSRQRGLAPDGRCKPFSDSADGTGWGEGAGVLVLEKLSDARRNGRHVLAVIRGSAVNQDGASSGLTVPNGPAQQRVIRAALANARLSAQDVDAVEAHGTGTSLGDPIEAQALINTYGKDRPADRPLWLGSVKSNIAHTQSTAGVAGVIKVVLALQHNLLPRTLHVDRSSTNVDWSVGSVQLLAEARAWPETDRPRRAGISAFGVSGTNAHVIVEQAPAPEQAEEATTPVPVAGELIPWTLSSRSADGVAAQAARLADHLDAHPELDLLDAGFSLGTTRSALPHRAVLTVRNRDELLAGLRALAGEPDGATAAEVQRGVARGSARTVFLFSGQGAQRVGMGRGLAAAFPVFAQGLGEVCAALELDPAVFGDGELLGQTRYAQGALFAFEVALFRLLESWGVRADFLLGHSVGEIAAAHVAGVFSLADAARLVSARGRLMQALPAGGVMVAVEAAEAEARSALEGYEDRVSVAAVNGPRSVVLSGAGQAVEEVLTCLEGRRSKPLVVSHAFHSPLMEPMLAEFREVVASITYAPPRIPVVCDTTGLLGDGGELSTPEYWVRHVREAVRFADGVRALADEGADVFVEVGPSGVLTAMAQDTLDEVSGESTAVALARKDRDEVDALVGGVLRAYAHGTPLDWAALLPGARRVDLPTYAFQRSRYWLDGDDGAAADATALGLGDPEHPLLGAAVPLADGQGAVLTTRLSLRTHPWLAGHEIGGTVLLPGAALVEMALRAGHEIGCDRVEELTLEMPVMIPREGSVTLQIRVGAEDEAGWRPLTVHSQAGPYEEWVRHVSGALSADAAQPEADLTAWPPPGAHRLDLDIDGFYAAYQRLGYHYGPSFRGLKAAWTRGEEIFAEVALPDEELAAAGEFTLHPALLDACLQSAGVGSFFDSGGSMRLPFAWSGVSVYAGGAAAVRVRVTSSGPDAVTFDLADPTGAPVARVERLLIPEMTPEQLERVSAEEKDKPLRLDWVPVVAQSTPVAADRWTVLGPQGLVGLEGAPVPEFTVLECAADGVGDDLPAAARAHTGAVLTVLQTWLEGERFADSHLVVVTRDAVGTAAAEVGDPAQAAVWGLVRSAQSENPGRFLLLDLEPGTDLAAVLPTALATGEMQLAVRADEPLAPRLMRSAARGALVPPAGAAWRMDVTTPGTLDNLALLPASRAEDPLGTQEVRISVRAAGVNFRDVLLALGMYPGRAFMGGEGAGVVTEVGAEVTGLRVGDRVTGILSEAFGPTVVADSRSVVCFPDEWSFEQAASVPVAFATAYYGLMDLAGLKAGEAVLVHSAAGGVGMAAVQLARQLGAEVFGTASPGKWGTLRAAGLDDAHIASSRTTDFEQAFGETARGRGVDVVLNSLTGEFVDASLRLLPHGGRFIEMGKADLRDADRVAEQHPGVGYRFFDLIDAGLDRFQEILGTIIGLFRDGVLHHLPLSTWDVRHGPDAFRHISQARHTGKVVLTMPPVWDPEGTVLVTGGTGTLGALTARHLVTARGVRHLVLVSRRGADAPGAAALREELTAAGADVTVTACDLADAEAVRRLVAGLAQAHPLTAVVHTAGVVDDGVLASLTAERIDTVFRAKVDAAVNLRAATRDLDLAGFVLFSSASGVFGSPGQANYAAANVFLDAFAHRCRAEGLPAVSLAWGLWAEASGMTGQLGGEDRARLSRGGLAPLTNEQGLELLEAAILEDQPLLVPVRLERSVLRKQAGDGTLPPLLSRLVRAPARRAAAGPAQSEGPTLVQRLSRVPATEHERLVVELVRGDLAAVLGHSSPAGIDPTRSFQDMGIDSLTAVELRNRLNGATGLRLPASLVFDHPTPQALARHILAEVAPDGTTGAEAAAGSLTDAEIWRTITSVPLDRIRQSGVLDTLLRLATEDGPGDGTTEHTDEPEGTSIAEMDVDDLVRVALGDATDTDPQNDTEGTYAE</sequence>
<dbReference type="InterPro" id="IPR055123">
    <property type="entry name" value="SpnB-like_Rossmann"/>
</dbReference>
<dbReference type="SUPFAM" id="SSF53901">
    <property type="entry name" value="Thiolase-like"/>
    <property type="match status" value="1"/>
</dbReference>
<dbReference type="SUPFAM" id="SSF51735">
    <property type="entry name" value="NAD(P)-binding Rossmann-fold domains"/>
    <property type="match status" value="3"/>
</dbReference>
<keyword evidence="4" id="KW-0597">Phosphoprotein</keyword>
<comment type="cofactor">
    <cofactor evidence="1">
        <name>pantetheine 4'-phosphate</name>
        <dbReference type="ChEBI" id="CHEBI:47942"/>
    </cofactor>
</comment>
<dbReference type="Pfam" id="PF08659">
    <property type="entry name" value="KR"/>
    <property type="match status" value="1"/>
</dbReference>
<dbReference type="SMART" id="SM00823">
    <property type="entry name" value="PKS_PP"/>
    <property type="match status" value="1"/>
</dbReference>
<dbReference type="SMART" id="SM00825">
    <property type="entry name" value="PKS_KS"/>
    <property type="match status" value="1"/>
</dbReference>
<dbReference type="Gene3D" id="3.40.47.10">
    <property type="match status" value="1"/>
</dbReference>
<dbReference type="SMART" id="SM00829">
    <property type="entry name" value="PKS_ER"/>
    <property type="match status" value="1"/>
</dbReference>
<dbReference type="InterPro" id="IPR014031">
    <property type="entry name" value="Ketoacyl_synth_C"/>
</dbReference>
<dbReference type="InterPro" id="IPR011032">
    <property type="entry name" value="GroES-like_sf"/>
</dbReference>